<reference evidence="1" key="2">
    <citation type="journal article" date="2008" name="Plasmid">
        <title>Comparative analysis of eight Arthrobacter plasmids.</title>
        <authorList>
            <person name="Jerke K."/>
            <person name="Nakatsu C.H."/>
            <person name="Beasley F."/>
            <person name="Konopka A."/>
        </authorList>
    </citation>
    <scope>NUCLEOTIDE SEQUENCE</scope>
    <source>
        <strain evidence="1">AK-1</strain>
        <plasmid evidence="1">pSI-1</plasmid>
    </source>
</reference>
<proteinExistence type="predicted"/>
<geneLocation type="plasmid" evidence="1">
    <name>pSI-1</name>
</geneLocation>
<organism evidence="1">
    <name type="scientific">Arthrobacter sp. AK-1</name>
    <dbReference type="NCBI Taxonomy" id="415095"/>
    <lineage>
        <taxon>Bacteria</taxon>
        <taxon>Bacillati</taxon>
        <taxon>Actinomycetota</taxon>
        <taxon>Actinomycetes</taxon>
        <taxon>Micrococcales</taxon>
        <taxon>Micrococcaceae</taxon>
        <taxon>Arthrobacter</taxon>
    </lineage>
</organism>
<keyword evidence="1" id="KW-0614">Plasmid</keyword>
<reference evidence="1" key="1">
    <citation type="submission" date="2007-03" db="EMBL/GenBank/DDBJ databases">
        <authorList>
            <person name="Jerke K.H."/>
            <person name="Nakatsu C.H."/>
            <person name="Konopka A.E."/>
        </authorList>
    </citation>
    <scope>NUCLEOTIDE SEQUENCE</scope>
    <source>
        <strain evidence="1">AK-1</strain>
        <plasmid evidence="1">pSI-1</plasmid>
    </source>
</reference>
<name>A6YFF9_9MICC</name>
<sequence length="67" mass="7462">MARMHKGDRQTVTSKIPRADAEKLNRVVEITSESRSELLARLLHDHLKTIDLDALDGQEALPIAKAS</sequence>
<dbReference type="EMBL" id="EF495211">
    <property type="protein sequence ID" value="ABR66963.1"/>
    <property type="molecule type" value="Genomic_DNA"/>
</dbReference>
<protein>
    <recommendedName>
        <fullName evidence="2">Ribbon-helix-helix protein CopG domain-containing protein</fullName>
    </recommendedName>
</protein>
<dbReference type="RefSeq" id="WP_012311495.1">
    <property type="nucleotide sequence ID" value="NC_010494.1"/>
</dbReference>
<dbReference type="AlphaFoldDB" id="A6YFF9"/>
<evidence type="ECO:0008006" key="2">
    <source>
        <dbReference type="Google" id="ProtNLM"/>
    </source>
</evidence>
<evidence type="ECO:0000313" key="1">
    <source>
        <dbReference type="EMBL" id="ABR66963.1"/>
    </source>
</evidence>
<accession>A6YFF9</accession>